<dbReference type="EMBL" id="QAPG01000162">
    <property type="protein sequence ID" value="TDZ29903.1"/>
    <property type="molecule type" value="Genomic_DNA"/>
</dbReference>
<evidence type="ECO:0000313" key="3">
    <source>
        <dbReference type="Proteomes" id="UP000295083"/>
    </source>
</evidence>
<evidence type="ECO:0000313" key="2">
    <source>
        <dbReference type="EMBL" id="TDZ29903.1"/>
    </source>
</evidence>
<keyword evidence="1" id="KW-0812">Transmembrane</keyword>
<reference evidence="2 3" key="1">
    <citation type="submission" date="2018-11" db="EMBL/GenBank/DDBJ databases">
        <title>Genome sequence and assembly of Colletotrichum spinosum.</title>
        <authorList>
            <person name="Gan P."/>
            <person name="Shirasu K."/>
        </authorList>
    </citation>
    <scope>NUCLEOTIDE SEQUENCE [LARGE SCALE GENOMIC DNA]</scope>
    <source>
        <strain evidence="2 3">CBS 515.97</strain>
    </source>
</reference>
<accession>A0A4R8Q815</accession>
<evidence type="ECO:0000256" key="1">
    <source>
        <dbReference type="SAM" id="Phobius"/>
    </source>
</evidence>
<name>A0A4R8Q815_9PEZI</name>
<feature type="transmembrane region" description="Helical" evidence="1">
    <location>
        <begin position="263"/>
        <end position="283"/>
    </location>
</feature>
<feature type="transmembrane region" description="Helical" evidence="1">
    <location>
        <begin position="159"/>
        <end position="178"/>
    </location>
</feature>
<keyword evidence="3" id="KW-1185">Reference proteome</keyword>
<keyword evidence="1" id="KW-0472">Membrane</keyword>
<feature type="transmembrane region" description="Helical" evidence="1">
    <location>
        <begin position="220"/>
        <end position="243"/>
    </location>
</feature>
<gene>
    <name evidence="2" type="ORF">C8035_v003784</name>
</gene>
<keyword evidence="1" id="KW-1133">Transmembrane helix</keyword>
<protein>
    <submittedName>
        <fullName evidence="2">Uncharacterized protein</fullName>
    </submittedName>
</protein>
<feature type="transmembrane region" description="Helical" evidence="1">
    <location>
        <begin position="20"/>
        <end position="42"/>
    </location>
</feature>
<dbReference type="Proteomes" id="UP000295083">
    <property type="component" value="Unassembled WGS sequence"/>
</dbReference>
<proteinExistence type="predicted"/>
<dbReference type="AlphaFoldDB" id="A0A4R8Q815"/>
<comment type="caution">
    <text evidence="2">The sequence shown here is derived from an EMBL/GenBank/DDBJ whole genome shotgun (WGS) entry which is preliminary data.</text>
</comment>
<organism evidence="2 3">
    <name type="scientific">Colletotrichum spinosum</name>
    <dbReference type="NCBI Taxonomy" id="1347390"/>
    <lineage>
        <taxon>Eukaryota</taxon>
        <taxon>Fungi</taxon>
        <taxon>Dikarya</taxon>
        <taxon>Ascomycota</taxon>
        <taxon>Pezizomycotina</taxon>
        <taxon>Sordariomycetes</taxon>
        <taxon>Hypocreomycetidae</taxon>
        <taxon>Glomerellales</taxon>
        <taxon>Glomerellaceae</taxon>
        <taxon>Colletotrichum</taxon>
        <taxon>Colletotrichum orbiculare species complex</taxon>
    </lineage>
</organism>
<sequence>MKGLPVETANHAPRRDVRGIARAILLLLTYALALLVSVIQGLTLYAGSSVEDGRITLSSLSIVQFDGIIPSSTSDSYLVRIHLFFSSLGYEHPSASTAGVLSSWPRLPHDIMTIGEQLDVPSSAWACLVSGSECTSPFYRAFRSGYFGLPTETLTYFGIYYAFFFIGVVLLKEVLIFVRPSWLRCRCYFGFLKRKCSCPRGTREEIEALPSAFWDGYRMWLWPTLAFAAFTPAHIQFLNGWVLKTHVNLLGLEGVNARFGRGFVVMQAVALGASFVAIGFLYLRKQLGSKANRMEQQGVLGGSDGTKTKGASAI</sequence>